<dbReference type="SMART" id="SM00855">
    <property type="entry name" value="PGAM"/>
    <property type="match status" value="1"/>
</dbReference>
<accession>A0A2I2G0A9</accession>
<dbReference type="VEuPathDB" id="FungiDB:P170DRAFT_458375"/>
<keyword evidence="2" id="KW-1185">Reference proteome</keyword>
<dbReference type="Pfam" id="PF00300">
    <property type="entry name" value="His_Phos_1"/>
    <property type="match status" value="1"/>
</dbReference>
<dbReference type="GeneID" id="36559493"/>
<dbReference type="Gene3D" id="3.40.50.1240">
    <property type="entry name" value="Phosphoglycerate mutase-like"/>
    <property type="match status" value="1"/>
</dbReference>
<organism evidence="1 2">
    <name type="scientific">Aspergillus steynii IBT 23096</name>
    <dbReference type="NCBI Taxonomy" id="1392250"/>
    <lineage>
        <taxon>Eukaryota</taxon>
        <taxon>Fungi</taxon>
        <taxon>Dikarya</taxon>
        <taxon>Ascomycota</taxon>
        <taxon>Pezizomycotina</taxon>
        <taxon>Eurotiomycetes</taxon>
        <taxon>Eurotiomycetidae</taxon>
        <taxon>Eurotiales</taxon>
        <taxon>Aspergillaceae</taxon>
        <taxon>Aspergillus</taxon>
        <taxon>Aspergillus subgen. Circumdati</taxon>
    </lineage>
</organism>
<reference evidence="1 2" key="1">
    <citation type="submission" date="2016-12" db="EMBL/GenBank/DDBJ databases">
        <title>The genomes of Aspergillus section Nigri reveals drivers in fungal speciation.</title>
        <authorList>
            <consortium name="DOE Joint Genome Institute"/>
            <person name="Vesth T.C."/>
            <person name="Nybo J."/>
            <person name="Theobald S."/>
            <person name="Brandl J."/>
            <person name="Frisvad J.C."/>
            <person name="Nielsen K.F."/>
            <person name="Lyhne E.K."/>
            <person name="Kogle M.E."/>
            <person name="Kuo A."/>
            <person name="Riley R."/>
            <person name="Clum A."/>
            <person name="Nolan M."/>
            <person name="Lipzen A."/>
            <person name="Salamov A."/>
            <person name="Henrissat B."/>
            <person name="Wiebenga A."/>
            <person name="De Vries R.P."/>
            <person name="Grigoriev I.V."/>
            <person name="Mortensen U.H."/>
            <person name="Andersen M.R."/>
            <person name="Baker S.E."/>
        </authorList>
    </citation>
    <scope>NUCLEOTIDE SEQUENCE [LARGE SCALE GENOMIC DNA]</scope>
    <source>
        <strain evidence="1 2">IBT 23096</strain>
    </source>
</reference>
<dbReference type="GO" id="GO:0005737">
    <property type="term" value="C:cytoplasm"/>
    <property type="evidence" value="ECO:0007669"/>
    <property type="project" value="TreeGrafter"/>
</dbReference>
<gene>
    <name evidence="1" type="ORF">P170DRAFT_458375</name>
</gene>
<dbReference type="Proteomes" id="UP000234275">
    <property type="component" value="Unassembled WGS sequence"/>
</dbReference>
<name>A0A2I2G0A9_9EURO</name>
<sequence>MPPIIHLVRHAEGLHNLGHAYWALIDPLLTENGRDQCLRLRREFPSHDNVELVVASPLSRAIFTAVEGFQPTFDRIPARQLVLLPDLQEISDFPCDVGTEVEELKARVRDLKVPIDWSFVHEGWTSKSGRYKPVTEIIEDRARDIRCWLSKRPEKEIAVVTHGAFLHFLTEDWEDSYTHEGTGWTNAEYRTFTTKPKESSGMDDASLIETVESRRRRGKTDPVPAAKEQAQLYVRALREWERQGYLLSAEDRYGVSSTNL</sequence>
<dbReference type="AlphaFoldDB" id="A0A2I2G0A9"/>
<dbReference type="InterPro" id="IPR029033">
    <property type="entry name" value="His_PPase_superfam"/>
</dbReference>
<dbReference type="PANTHER" id="PTHR48100:SF54">
    <property type="entry name" value="PHOSPHATASE SPAC5H10.03-RELATED"/>
    <property type="match status" value="1"/>
</dbReference>
<dbReference type="RefSeq" id="XP_024701612.1">
    <property type="nucleotide sequence ID" value="XM_024851794.1"/>
</dbReference>
<dbReference type="CDD" id="cd07067">
    <property type="entry name" value="HP_PGM_like"/>
    <property type="match status" value="1"/>
</dbReference>
<dbReference type="EMBL" id="MSFO01000007">
    <property type="protein sequence ID" value="PLB46310.1"/>
    <property type="molecule type" value="Genomic_DNA"/>
</dbReference>
<proteinExistence type="predicted"/>
<dbReference type="InterPro" id="IPR013078">
    <property type="entry name" value="His_Pase_superF_clade-1"/>
</dbReference>
<dbReference type="PANTHER" id="PTHR48100">
    <property type="entry name" value="BROAD-SPECIFICITY PHOSPHATASE YOR283W-RELATED"/>
    <property type="match status" value="1"/>
</dbReference>
<evidence type="ECO:0000313" key="2">
    <source>
        <dbReference type="Proteomes" id="UP000234275"/>
    </source>
</evidence>
<protein>
    <submittedName>
        <fullName evidence="1">Phosphoglycerate mutase-like protein</fullName>
    </submittedName>
</protein>
<dbReference type="SUPFAM" id="SSF53254">
    <property type="entry name" value="Phosphoglycerate mutase-like"/>
    <property type="match status" value="1"/>
</dbReference>
<dbReference type="OrthoDB" id="496981at2759"/>
<evidence type="ECO:0000313" key="1">
    <source>
        <dbReference type="EMBL" id="PLB46310.1"/>
    </source>
</evidence>
<dbReference type="InterPro" id="IPR050275">
    <property type="entry name" value="PGM_Phosphatase"/>
</dbReference>
<comment type="caution">
    <text evidence="1">The sequence shown here is derived from an EMBL/GenBank/DDBJ whole genome shotgun (WGS) entry which is preliminary data.</text>
</comment>
<dbReference type="GO" id="GO:0016791">
    <property type="term" value="F:phosphatase activity"/>
    <property type="evidence" value="ECO:0007669"/>
    <property type="project" value="TreeGrafter"/>
</dbReference>